<evidence type="ECO:0000256" key="1">
    <source>
        <dbReference type="ARBA" id="ARBA00023027"/>
    </source>
</evidence>
<dbReference type="InterPro" id="IPR000157">
    <property type="entry name" value="TIR_dom"/>
</dbReference>
<dbReference type="SMART" id="SM00255">
    <property type="entry name" value="TIR"/>
    <property type="match status" value="1"/>
</dbReference>
<dbReference type="Gene3D" id="3.40.50.10140">
    <property type="entry name" value="Toll/interleukin-1 receptor homology (TIR) domain"/>
    <property type="match status" value="1"/>
</dbReference>
<proteinExistence type="predicted"/>
<dbReference type="SUPFAM" id="SSF52200">
    <property type="entry name" value="Toll/Interleukin receptor TIR domain"/>
    <property type="match status" value="1"/>
</dbReference>
<dbReference type="PROSITE" id="PS50104">
    <property type="entry name" value="TIR"/>
    <property type="match status" value="1"/>
</dbReference>
<dbReference type="GO" id="GO:0007165">
    <property type="term" value="P:signal transduction"/>
    <property type="evidence" value="ECO:0007669"/>
    <property type="project" value="InterPro"/>
</dbReference>
<evidence type="ECO:0000313" key="4">
    <source>
        <dbReference type="Proteomes" id="UP000467841"/>
    </source>
</evidence>
<organism evidence="3 4">
    <name type="scientific">Microthlaspi erraticum</name>
    <dbReference type="NCBI Taxonomy" id="1685480"/>
    <lineage>
        <taxon>Eukaryota</taxon>
        <taxon>Viridiplantae</taxon>
        <taxon>Streptophyta</taxon>
        <taxon>Embryophyta</taxon>
        <taxon>Tracheophyta</taxon>
        <taxon>Spermatophyta</taxon>
        <taxon>Magnoliopsida</taxon>
        <taxon>eudicotyledons</taxon>
        <taxon>Gunneridae</taxon>
        <taxon>Pentapetalae</taxon>
        <taxon>rosids</taxon>
        <taxon>malvids</taxon>
        <taxon>Brassicales</taxon>
        <taxon>Brassicaceae</taxon>
        <taxon>Coluteocarpeae</taxon>
        <taxon>Microthlaspi</taxon>
    </lineage>
</organism>
<gene>
    <name evidence="3" type="ORF">MERR_LOCUS44554</name>
</gene>
<feature type="domain" description="TIR" evidence="2">
    <location>
        <begin position="8"/>
        <end position="163"/>
    </location>
</feature>
<dbReference type="AlphaFoldDB" id="A0A6D2KVJ9"/>
<dbReference type="Pfam" id="PF01582">
    <property type="entry name" value="TIR"/>
    <property type="match status" value="1"/>
</dbReference>
<dbReference type="PANTHER" id="PTHR32009:SF62">
    <property type="entry name" value="DISEASE RESISTANCE PROTEIN (TIR-NBS-LRR CLASS) FAMILY"/>
    <property type="match status" value="1"/>
</dbReference>
<name>A0A6D2KVJ9_9BRAS</name>
<accession>A0A6D2KVJ9</accession>
<comment type="caution">
    <text evidence="3">The sequence shown here is derived from an EMBL/GenBank/DDBJ whole genome shotgun (WGS) entry which is preliminary data.</text>
</comment>
<dbReference type="PANTHER" id="PTHR32009">
    <property type="entry name" value="TMV RESISTANCE PROTEIN N-LIKE"/>
    <property type="match status" value="1"/>
</dbReference>
<keyword evidence="1" id="KW-0520">NAD</keyword>
<dbReference type="InterPro" id="IPR035897">
    <property type="entry name" value="Toll_tir_struct_dom_sf"/>
</dbReference>
<dbReference type="EMBL" id="CACVBM020001684">
    <property type="protein sequence ID" value="CAA7057318.1"/>
    <property type="molecule type" value="Genomic_DNA"/>
</dbReference>
<sequence length="178" mass="20086">MDGKVLPPQHQVFINFRGDELRNNFISHLVDAFQRNRINIFTDKQEKKGENISNLFKRIEESKIALAVLSKSSLEEECYRSNQPNNIDRWKEALVSVSGKIGLTFHHDDKSHQPNFFQIRRSVLLLSIKEAFSSPSSFLLSALCVIHCGSLSSGVAYSAFESLFELGGVVLRRSCVVA</sequence>
<keyword evidence="4" id="KW-1185">Reference proteome</keyword>
<reference evidence="3" key="1">
    <citation type="submission" date="2020-01" db="EMBL/GenBank/DDBJ databases">
        <authorList>
            <person name="Mishra B."/>
        </authorList>
    </citation>
    <scope>NUCLEOTIDE SEQUENCE [LARGE SCALE GENOMIC DNA]</scope>
</reference>
<evidence type="ECO:0000259" key="2">
    <source>
        <dbReference type="PROSITE" id="PS50104"/>
    </source>
</evidence>
<dbReference type="Proteomes" id="UP000467841">
    <property type="component" value="Unassembled WGS sequence"/>
</dbReference>
<dbReference type="OrthoDB" id="1678688at2759"/>
<evidence type="ECO:0000313" key="3">
    <source>
        <dbReference type="EMBL" id="CAA7057318.1"/>
    </source>
</evidence>
<protein>
    <recommendedName>
        <fullName evidence="2">TIR domain-containing protein</fullName>
    </recommendedName>
</protein>